<keyword evidence="5" id="KW-1185">Reference proteome</keyword>
<dbReference type="FunCoup" id="A0A7M7MAG8">
    <property type="interactions" value="2514"/>
</dbReference>
<dbReference type="GO" id="GO:0034472">
    <property type="term" value="P:snRNA 3'-end processing"/>
    <property type="evidence" value="ECO:0007669"/>
    <property type="project" value="TreeGrafter"/>
</dbReference>
<sequence>MQPVVAGVSTMSTIRRTIRLGPHRAQVTARAFSTVQRVDVEALVTLPEWELRPLLPCLVRMALCAPLDTRPEWARKKEAILRVLSGIESVNSLVALLSIDFHLLEIDVRKDQMLRAKAGPSADSILIPPLTNAISIEFERSDAAGRLRLVLSQLLTLMVSNGAQVDKERVADLFSMDIYVDEVADVLSIAHTELPGLLSVADMSEALLVVKNGAAFVTRLVANSPESFLEVAYQLISNASERLEDSDRRADCLGQLCRMNPAEALQVRARAVELCRMPELCVVLTLEQPEQQSDLVAFVSGLLLGSDEKVRNWFATYVRNYQKRPEQTALSLMRAKLLHKLRSSISFNKDYHELAESTVIVEMNGLIRLYSALKVAGMRFSDEENQILLQVVTCRCQPTPAGVRFICLSVSMLLSSPALIATQEFERQALEYLRYLVSQAQEGVAELLLLVAIHFHANQLGAIAELVCTTLAMRVAVRPNSLAKMRSLFIAELFTEQVVTAHAVRVPVTPRLNADVTGFLPVHCVYQLLKSRSFSKQRVSIKDWVYRQLLEATTPLHPILPSLIEVYVHSVLSPIGECTHQPLTDAEVISASSKTNGIKAEILPSLLMLYYLLLYEDVRLANIRQLQGAAKGRKVKAYSANLITRLPIRYLVQQTQEEQKKYAGLFAPLLRLLAHQFPHLCMTEDWLLSETNNATCATPVARKDATAVMKLTKCVTPESLAEALSRVESCPIGATSQLAHVLQLELSELWPFAGSLVSELPNLISPAVPRQVVEKARALWFRLNQVYPRRLWVLTVNAFRPTEKVTLDELIMDPLHVLRCDPAILRCAVTLEIVLHMLRALLAASRTQLSLHLSENCAPDAASAADRDELRVALVAAQESAAVQILLEICLAPGDEGLLSSTRECRTLVCSQLHQMFIADPQLVHLVHYQGYPSSLLPMTVSLVPSMHICLDFIPELLAQPQLDKQVFGIELTSYLCLQHAIPRSLSIARLCITVANTLLGVLPSSRRPQLFLPALPALVRMCRAFPPLSEDVAILLLQLAKVCLSQESTKALPDIGEEDENRELCRVIQKSFSDLGGSNSALNSSVY</sequence>
<keyword evidence="3" id="KW-0539">Nucleus</keyword>
<dbReference type="CTD" id="57508"/>
<dbReference type="InParanoid" id="A0A7M7MAG8"/>
<proteinExistence type="inferred from homology"/>
<organism evidence="4 5">
    <name type="scientific">Varroa destructor</name>
    <name type="common">Honeybee mite</name>
    <dbReference type="NCBI Taxonomy" id="109461"/>
    <lineage>
        <taxon>Eukaryota</taxon>
        <taxon>Metazoa</taxon>
        <taxon>Ecdysozoa</taxon>
        <taxon>Arthropoda</taxon>
        <taxon>Chelicerata</taxon>
        <taxon>Arachnida</taxon>
        <taxon>Acari</taxon>
        <taxon>Parasitiformes</taxon>
        <taxon>Mesostigmata</taxon>
        <taxon>Gamasina</taxon>
        <taxon>Dermanyssoidea</taxon>
        <taxon>Varroidae</taxon>
        <taxon>Varroa</taxon>
    </lineage>
</organism>
<dbReference type="PRINTS" id="PR02105">
    <property type="entry name" value="INTSUBUNIT2"/>
</dbReference>
<dbReference type="KEGG" id="vde:111244731"/>
<dbReference type="InterPro" id="IPR029321">
    <property type="entry name" value="INTS2"/>
</dbReference>
<comment type="subcellular location">
    <subcellularLocation>
        <location evidence="1">Nucleus</location>
    </subcellularLocation>
</comment>
<evidence type="ECO:0000313" key="4">
    <source>
        <dbReference type="EnsemblMetazoa" id="XP_022647827"/>
    </source>
</evidence>
<dbReference type="GO" id="GO:0032039">
    <property type="term" value="C:integrator complex"/>
    <property type="evidence" value="ECO:0007669"/>
    <property type="project" value="InterPro"/>
</dbReference>
<dbReference type="InterPro" id="IPR016024">
    <property type="entry name" value="ARM-type_fold"/>
</dbReference>
<evidence type="ECO:0008006" key="6">
    <source>
        <dbReference type="Google" id="ProtNLM"/>
    </source>
</evidence>
<dbReference type="AlphaFoldDB" id="A0A7M7MAG8"/>
<evidence type="ECO:0000313" key="5">
    <source>
        <dbReference type="Proteomes" id="UP000594260"/>
    </source>
</evidence>
<evidence type="ECO:0000256" key="2">
    <source>
        <dbReference type="ARBA" id="ARBA00006705"/>
    </source>
</evidence>
<evidence type="ECO:0000256" key="3">
    <source>
        <dbReference type="ARBA" id="ARBA00023242"/>
    </source>
</evidence>
<comment type="similarity">
    <text evidence="2">Belongs to the Integrator subunit 2 family.</text>
</comment>
<dbReference type="OrthoDB" id="70899at2759"/>
<dbReference type="SUPFAM" id="SSF48371">
    <property type="entry name" value="ARM repeat"/>
    <property type="match status" value="1"/>
</dbReference>
<reference evidence="4" key="1">
    <citation type="submission" date="2021-01" db="UniProtKB">
        <authorList>
            <consortium name="EnsemblMetazoa"/>
        </authorList>
    </citation>
    <scope>IDENTIFICATION</scope>
</reference>
<evidence type="ECO:0000256" key="1">
    <source>
        <dbReference type="ARBA" id="ARBA00004123"/>
    </source>
</evidence>
<dbReference type="EnsemblMetazoa" id="XM_022792092">
    <property type="protein sequence ID" value="XP_022647827"/>
    <property type="gene ID" value="LOC111244731"/>
</dbReference>
<dbReference type="InterPro" id="IPR026236">
    <property type="entry name" value="Int2_metazoa"/>
</dbReference>
<dbReference type="PANTHER" id="PTHR28608:SF1">
    <property type="entry name" value="INTEGRATOR COMPLEX SUBUNIT 2"/>
    <property type="match status" value="1"/>
</dbReference>
<protein>
    <recommendedName>
        <fullName evidence="6">Integrator complex subunit 2</fullName>
    </recommendedName>
</protein>
<accession>A0A7M7MAG8</accession>
<dbReference type="GeneID" id="111244731"/>
<dbReference type="Pfam" id="PF14750">
    <property type="entry name" value="INTS2"/>
    <property type="match status" value="1"/>
</dbReference>
<dbReference type="OMA" id="IISNYPH"/>
<dbReference type="PANTHER" id="PTHR28608">
    <property type="entry name" value="INTEGRATOR COMPLEX SUBUNIT 2"/>
    <property type="match status" value="1"/>
</dbReference>
<name>A0A7M7MAG8_VARDE</name>
<dbReference type="RefSeq" id="XP_022647827.1">
    <property type="nucleotide sequence ID" value="XM_022792092.1"/>
</dbReference>
<dbReference type="Proteomes" id="UP000594260">
    <property type="component" value="Unplaced"/>
</dbReference>